<dbReference type="SUPFAM" id="SSF69635">
    <property type="entry name" value="Type III secretory system chaperone-like"/>
    <property type="match status" value="1"/>
</dbReference>
<evidence type="ECO:0008006" key="3">
    <source>
        <dbReference type="Google" id="ProtNLM"/>
    </source>
</evidence>
<sequence length="120" mass="13672">MNTQWIAELIAQWLASVGIEAHGMQGQERLHMAFENSDRLCIEPIEEQCRVSVIHKLTVHDRLKVVESILGRTSFRQRGPFRVCAAMQGESLLILSVFLSREQGGLSQLQQALDHLRKHL</sequence>
<evidence type="ECO:0000313" key="1">
    <source>
        <dbReference type="EMBL" id="WDE02203.1"/>
    </source>
</evidence>
<protein>
    <recommendedName>
        <fullName evidence="3">Type III secretion chaperone SycN</fullName>
    </recommendedName>
</protein>
<dbReference type="Proteomes" id="UP000032568">
    <property type="component" value="Chromosome pTact"/>
</dbReference>
<organism evidence="1 2">
    <name type="scientific">Thalassomonas actiniarum</name>
    <dbReference type="NCBI Taxonomy" id="485447"/>
    <lineage>
        <taxon>Bacteria</taxon>
        <taxon>Pseudomonadati</taxon>
        <taxon>Pseudomonadota</taxon>
        <taxon>Gammaproteobacteria</taxon>
        <taxon>Alteromonadales</taxon>
        <taxon>Colwelliaceae</taxon>
        <taxon>Thalassomonas</taxon>
    </lineage>
</organism>
<reference evidence="1 2" key="1">
    <citation type="journal article" date="2015" name="Genome Announc.">
        <title>Draft Genome Sequences of Marine Isolates of Thalassomonas viridans and Thalassomonas actiniarum.</title>
        <authorList>
            <person name="Olonade I."/>
            <person name="van Zyl L.J."/>
            <person name="Trindade M."/>
        </authorList>
    </citation>
    <scope>NUCLEOTIDE SEQUENCE [LARGE SCALE GENOMIC DNA]</scope>
    <source>
        <strain evidence="1 2">A5K-106</strain>
    </source>
</reference>
<proteinExistence type="predicted"/>
<dbReference type="KEGG" id="tact:SG35_031085"/>
<keyword evidence="2" id="KW-1185">Reference proteome</keyword>
<dbReference type="Pfam" id="PF21665">
    <property type="entry name" value="Type_III_SycN"/>
    <property type="match status" value="1"/>
</dbReference>
<dbReference type="AlphaFoldDB" id="A0AAF0C641"/>
<dbReference type="InterPro" id="IPR012673">
    <property type="entry name" value="T3SS_SynN"/>
</dbReference>
<evidence type="ECO:0000313" key="2">
    <source>
        <dbReference type="Proteomes" id="UP000032568"/>
    </source>
</evidence>
<dbReference type="RefSeq" id="WP_044831051.1">
    <property type="nucleotide sequence ID" value="NZ_CP059736.1"/>
</dbReference>
<dbReference type="GO" id="GO:0009306">
    <property type="term" value="P:protein secretion"/>
    <property type="evidence" value="ECO:0007669"/>
    <property type="project" value="InterPro"/>
</dbReference>
<reference evidence="1 2" key="2">
    <citation type="journal article" date="2022" name="Mar. Drugs">
        <title>Bioassay-Guided Fractionation Leads to the Detection of Cholic Acid Generated by the Rare Thalassomonas sp.</title>
        <authorList>
            <person name="Pheiffer F."/>
            <person name="Schneider Y.K."/>
            <person name="Hansen E.H."/>
            <person name="Andersen J.H."/>
            <person name="Isaksson J."/>
            <person name="Busche T."/>
            <person name="R C."/>
            <person name="Kalinowski J."/>
            <person name="Zyl L.V."/>
            <person name="Trindade M."/>
        </authorList>
    </citation>
    <scope>NUCLEOTIDE SEQUENCE [LARGE SCALE GENOMIC DNA]</scope>
    <source>
        <strain evidence="1 2">A5K-106</strain>
    </source>
</reference>
<dbReference type="Gene3D" id="3.30.1460.10">
    <property type="match status" value="1"/>
</dbReference>
<name>A0AAF0C641_9GAMM</name>
<dbReference type="EMBL" id="CP059736">
    <property type="protein sequence ID" value="WDE02203.1"/>
    <property type="molecule type" value="Genomic_DNA"/>
</dbReference>
<accession>A0AAF0C641</accession>
<gene>
    <name evidence="1" type="ORF">SG35_031085</name>
</gene>